<reference evidence="2 3" key="2">
    <citation type="submission" date="2024-07" db="EMBL/GenBank/DDBJ databases">
        <authorList>
            <person name="Akdeniz Z."/>
        </authorList>
    </citation>
    <scope>NUCLEOTIDE SEQUENCE [LARGE SCALE GENOMIC DNA]</scope>
</reference>
<dbReference type="EMBL" id="CATOUU010000924">
    <property type="protein sequence ID" value="CAI9959772.1"/>
    <property type="molecule type" value="Genomic_DNA"/>
</dbReference>
<evidence type="ECO:0000313" key="3">
    <source>
        <dbReference type="Proteomes" id="UP001642409"/>
    </source>
</evidence>
<organism evidence="1">
    <name type="scientific">Hexamita inflata</name>
    <dbReference type="NCBI Taxonomy" id="28002"/>
    <lineage>
        <taxon>Eukaryota</taxon>
        <taxon>Metamonada</taxon>
        <taxon>Diplomonadida</taxon>
        <taxon>Hexamitidae</taxon>
        <taxon>Hexamitinae</taxon>
        <taxon>Hexamita</taxon>
    </lineage>
</organism>
<dbReference type="AlphaFoldDB" id="A0AA86UPN6"/>
<keyword evidence="3" id="KW-1185">Reference proteome</keyword>
<protein>
    <submittedName>
        <fullName evidence="2">Hypothetical_protein</fullName>
    </submittedName>
</protein>
<accession>A0AA86UPN6</accession>
<dbReference type="Proteomes" id="UP001642409">
    <property type="component" value="Unassembled WGS sequence"/>
</dbReference>
<evidence type="ECO:0000313" key="2">
    <source>
        <dbReference type="EMBL" id="CAL6040599.1"/>
    </source>
</evidence>
<sequence>MFSKLDLFMKTDFIRVEIIIQMSGLFLVINLKRTVIQVGLQSLKNQQYSFLLDSKIQVQCQEAVEKYRLFDYFQAILLPKYICSGDLNPISDYCATKQNLSCQILNSIQI</sequence>
<evidence type="ECO:0000313" key="1">
    <source>
        <dbReference type="EMBL" id="CAI9959772.1"/>
    </source>
</evidence>
<proteinExistence type="predicted"/>
<name>A0AA86UPN6_9EUKA</name>
<dbReference type="EMBL" id="CAXDID020000146">
    <property type="protein sequence ID" value="CAL6040599.1"/>
    <property type="molecule type" value="Genomic_DNA"/>
</dbReference>
<gene>
    <name evidence="2" type="ORF">HINF_LOCUS38411</name>
    <name evidence="1" type="ORF">HINF_LOCUS47417</name>
</gene>
<comment type="caution">
    <text evidence="1">The sequence shown here is derived from an EMBL/GenBank/DDBJ whole genome shotgun (WGS) entry which is preliminary data.</text>
</comment>
<reference evidence="1" key="1">
    <citation type="submission" date="2023-06" db="EMBL/GenBank/DDBJ databases">
        <authorList>
            <person name="Kurt Z."/>
        </authorList>
    </citation>
    <scope>NUCLEOTIDE SEQUENCE</scope>
</reference>